<reference evidence="2" key="1">
    <citation type="submission" date="2021-04" db="EMBL/GenBank/DDBJ databases">
        <title>Oceanospirillales bacteria with DddD are important DMSP degraders in coastal seawater.</title>
        <authorList>
            <person name="Liu J."/>
        </authorList>
    </citation>
    <scope>NUCLEOTIDE SEQUENCE</scope>
    <source>
        <strain evidence="2">D13-1</strain>
    </source>
</reference>
<name>A0ABY5HM60_9GAMM</name>
<dbReference type="EMBL" id="CP073347">
    <property type="protein sequence ID" value="UTW12364.1"/>
    <property type="molecule type" value="Genomic_DNA"/>
</dbReference>
<feature type="transmembrane region" description="Helical" evidence="1">
    <location>
        <begin position="223"/>
        <end position="242"/>
    </location>
</feature>
<evidence type="ECO:0000313" key="2">
    <source>
        <dbReference type="EMBL" id="UTW12364.1"/>
    </source>
</evidence>
<dbReference type="NCBIfam" id="TIGR03747">
    <property type="entry name" value="conj_TIGR03747"/>
    <property type="match status" value="1"/>
</dbReference>
<dbReference type="InterPro" id="IPR022266">
    <property type="entry name" value="DtrJ-like"/>
</dbReference>
<keyword evidence="1" id="KW-0472">Membrane</keyword>
<protein>
    <submittedName>
        <fullName evidence="2">TIGR03747 family integrating conjugative element membrane protein</fullName>
    </submittedName>
</protein>
<dbReference type="Proteomes" id="UP001058461">
    <property type="component" value="Chromosome"/>
</dbReference>
<keyword evidence="1" id="KW-0812">Transmembrane</keyword>
<dbReference type="Pfam" id="PF14348">
    <property type="entry name" value="DtrJ-like"/>
    <property type="match status" value="1"/>
</dbReference>
<proteinExistence type="predicted"/>
<evidence type="ECO:0000313" key="3">
    <source>
        <dbReference type="Proteomes" id="UP001058461"/>
    </source>
</evidence>
<accession>A0ABY5HM60</accession>
<gene>
    <name evidence="2" type="ORF">KDW95_01385</name>
</gene>
<feature type="transmembrane region" description="Helical" evidence="1">
    <location>
        <begin position="199"/>
        <end position="217"/>
    </location>
</feature>
<feature type="transmembrane region" description="Helical" evidence="1">
    <location>
        <begin position="158"/>
        <end position="179"/>
    </location>
</feature>
<organism evidence="2 3">
    <name type="scientific">Marinobacterium rhizophilum</name>
    <dbReference type="NCBI Taxonomy" id="420402"/>
    <lineage>
        <taxon>Bacteria</taxon>
        <taxon>Pseudomonadati</taxon>
        <taxon>Pseudomonadota</taxon>
        <taxon>Gammaproteobacteria</taxon>
        <taxon>Oceanospirillales</taxon>
        <taxon>Oceanospirillaceae</taxon>
        <taxon>Marinobacterium</taxon>
    </lineage>
</organism>
<keyword evidence="3" id="KW-1185">Reference proteome</keyword>
<keyword evidence="1" id="KW-1133">Transmembrane helix</keyword>
<sequence length="249" mass="27770">MSDAAATAQRQQDRRHGLLTSILTLPFRLLGVLIGSLLISILIECIGIHLFWRDQGWRHSQAMLQYELGHLSSHFTRSALVQEPGRSAQLWVETGYDWIFVRTGLLQKIDSTAGRTRAPSQGSTRNVRYYISQAYVWAERYLIAAAFSTLTFGVRLLVLLLTLPLFLMAAFVGLVDGLVRRDVRKFGAGRESGFVYHRAKATLVPLVVLPWVVYLALPVSLHPLLILLPSAVLLGLAVNLTAGSFKKYI</sequence>
<evidence type="ECO:0000256" key="1">
    <source>
        <dbReference type="SAM" id="Phobius"/>
    </source>
</evidence>
<dbReference type="RefSeq" id="WP_255854435.1">
    <property type="nucleotide sequence ID" value="NZ_CP073347.1"/>
</dbReference>
<feature type="transmembrane region" description="Helical" evidence="1">
    <location>
        <begin position="29"/>
        <end position="52"/>
    </location>
</feature>